<dbReference type="AlphaFoldDB" id="A0A9W8GTI9"/>
<keyword evidence="3" id="KW-1185">Reference proteome</keyword>
<feature type="compositionally biased region" description="Low complexity" evidence="1">
    <location>
        <begin position="127"/>
        <end position="138"/>
    </location>
</feature>
<dbReference type="Proteomes" id="UP001140011">
    <property type="component" value="Unassembled WGS sequence"/>
</dbReference>
<feature type="region of interest" description="Disordered" evidence="1">
    <location>
        <begin position="299"/>
        <end position="318"/>
    </location>
</feature>
<reference evidence="2" key="1">
    <citation type="submission" date="2022-07" db="EMBL/GenBank/DDBJ databases">
        <title>Phylogenomic reconstructions and comparative analyses of Kickxellomycotina fungi.</title>
        <authorList>
            <person name="Reynolds N.K."/>
            <person name="Stajich J.E."/>
            <person name="Barry K."/>
            <person name="Grigoriev I.V."/>
            <person name="Crous P."/>
            <person name="Smith M.E."/>
        </authorList>
    </citation>
    <scope>NUCLEOTIDE SEQUENCE</scope>
    <source>
        <strain evidence="2">BCRC 34297</strain>
    </source>
</reference>
<feature type="compositionally biased region" description="Low complexity" evidence="1">
    <location>
        <begin position="307"/>
        <end position="318"/>
    </location>
</feature>
<comment type="caution">
    <text evidence="2">The sequence shown here is derived from an EMBL/GenBank/DDBJ whole genome shotgun (WGS) entry which is preliminary data.</text>
</comment>
<evidence type="ECO:0000313" key="2">
    <source>
        <dbReference type="EMBL" id="KAJ2752863.1"/>
    </source>
</evidence>
<dbReference type="EMBL" id="JANBUH010000240">
    <property type="protein sequence ID" value="KAJ2752863.1"/>
    <property type="molecule type" value="Genomic_DNA"/>
</dbReference>
<proteinExistence type="predicted"/>
<feature type="compositionally biased region" description="Low complexity" evidence="1">
    <location>
        <begin position="208"/>
        <end position="219"/>
    </location>
</feature>
<dbReference type="OrthoDB" id="5598612at2759"/>
<feature type="compositionally biased region" description="Basic and acidic residues" evidence="1">
    <location>
        <begin position="60"/>
        <end position="70"/>
    </location>
</feature>
<gene>
    <name evidence="2" type="ORF">GGI19_003536</name>
</gene>
<feature type="compositionally biased region" description="Polar residues" evidence="1">
    <location>
        <begin position="1"/>
        <end position="19"/>
    </location>
</feature>
<feature type="region of interest" description="Disordered" evidence="1">
    <location>
        <begin position="1"/>
        <end position="152"/>
    </location>
</feature>
<sequence length="635" mass="69359">MATQPNQHNSSPYPLNYSYNGMPELKNTADSIPTMAHDTSTANQDAMSMASDANTAAPHNDNRESGDRQRSNPMHSSDFRPYAPPPQQQQGPYMNPQQQQQRPYMRPPPPYASSSWQPPPPPHHQQQHQQQQQQQQQPDYLTNDSHAGPMRQQYGSEISDYETYVAASQHRPNGPPLRPAMRPPQQSYNQRPPMRPNMRPPGSQYNHSGYPSDSDSSSSAGGGPNKDPSKFSFLSCLKQSFKDIELLPLVPVAGMLGASVYHHYKNRNRGYVVPFKEPQWVRYLGNAMVAHSAYGRLKQHGGHHPYRPNNPNNNKNSGGVPWGAILGAVAGAAMNRPGLGGGGGGGSNYGGGYGQQQSYGRPNGGYQSYGRPNGGGYSGGHGFGSGPSGGNNGSSDMVTKVLGKIMGSLFGGGGGGGNTRPGMGTRDLNGEADDGMLGGFDSSSAVQKTVAEHHYRHIYRKQPNLRHASAQALGGAAAIKVLRSESQMGQQLRDSGLPLPADLTHDQMMMGLMLSEVGDLLERKAEVTPLERDDTLENIGKIALATLIKIKMDEDDYAPFPEKHAYMAYNEPHRDYADYDSAQNYFTQPRRHHTAPSSSVPTPSGQPRRHRHRRSESVSESNYAMHGKDSHKYVR</sequence>
<feature type="region of interest" description="Disordered" evidence="1">
    <location>
        <begin position="165"/>
        <end position="226"/>
    </location>
</feature>
<evidence type="ECO:0000256" key="1">
    <source>
        <dbReference type="SAM" id="MobiDB-lite"/>
    </source>
</evidence>
<feature type="compositionally biased region" description="Gly residues" evidence="1">
    <location>
        <begin position="372"/>
        <end position="392"/>
    </location>
</feature>
<feature type="compositionally biased region" description="Polar residues" evidence="1">
    <location>
        <begin position="595"/>
        <end position="605"/>
    </location>
</feature>
<name>A0A9W8GTI9_9FUNG</name>
<feature type="region of interest" description="Disordered" evidence="1">
    <location>
        <begin position="588"/>
        <end position="635"/>
    </location>
</feature>
<feature type="region of interest" description="Disordered" evidence="1">
    <location>
        <begin position="352"/>
        <end position="397"/>
    </location>
</feature>
<feature type="compositionally biased region" description="Basic and acidic residues" evidence="1">
    <location>
        <begin position="626"/>
        <end position="635"/>
    </location>
</feature>
<feature type="compositionally biased region" description="Low complexity" evidence="1">
    <location>
        <begin position="88"/>
        <end position="104"/>
    </location>
</feature>
<organism evidence="2 3">
    <name type="scientific">Coemansia pectinata</name>
    <dbReference type="NCBI Taxonomy" id="1052879"/>
    <lineage>
        <taxon>Eukaryota</taxon>
        <taxon>Fungi</taxon>
        <taxon>Fungi incertae sedis</taxon>
        <taxon>Zoopagomycota</taxon>
        <taxon>Kickxellomycotina</taxon>
        <taxon>Kickxellomycetes</taxon>
        <taxon>Kickxellales</taxon>
        <taxon>Kickxellaceae</taxon>
        <taxon>Coemansia</taxon>
    </lineage>
</organism>
<feature type="compositionally biased region" description="Pro residues" evidence="1">
    <location>
        <begin position="105"/>
        <end position="123"/>
    </location>
</feature>
<evidence type="ECO:0000313" key="3">
    <source>
        <dbReference type="Proteomes" id="UP001140011"/>
    </source>
</evidence>
<feature type="compositionally biased region" description="Polar residues" evidence="1">
    <location>
        <begin position="37"/>
        <end position="54"/>
    </location>
</feature>
<accession>A0A9W8GTI9</accession>
<protein>
    <submittedName>
        <fullName evidence="2">Uncharacterized protein</fullName>
    </submittedName>
</protein>
<feature type="compositionally biased region" description="Pro residues" evidence="1">
    <location>
        <begin position="173"/>
        <end position="182"/>
    </location>
</feature>